<evidence type="ECO:0000256" key="1">
    <source>
        <dbReference type="SAM" id="SignalP"/>
    </source>
</evidence>
<dbReference type="InterPro" id="IPR013783">
    <property type="entry name" value="Ig-like_fold"/>
</dbReference>
<dbReference type="InterPro" id="IPR008962">
    <property type="entry name" value="PapD-like_sf"/>
</dbReference>
<dbReference type="RefSeq" id="WP_221598962.1">
    <property type="nucleotide sequence ID" value="NZ_JAIGNQ010000007.1"/>
</dbReference>
<dbReference type="InterPro" id="IPR050643">
    <property type="entry name" value="Periplasmic_pilus_chap"/>
</dbReference>
<dbReference type="Pfam" id="PF00345">
    <property type="entry name" value="PapD_N"/>
    <property type="match status" value="1"/>
</dbReference>
<dbReference type="EMBL" id="JAIGNQ010000007">
    <property type="protein sequence ID" value="MBX7489862.1"/>
    <property type="molecule type" value="Genomic_DNA"/>
</dbReference>
<organism evidence="3 4">
    <name type="scientific">Qipengyuania pacifica</name>
    <dbReference type="NCBI Taxonomy" id="2860199"/>
    <lineage>
        <taxon>Bacteria</taxon>
        <taxon>Pseudomonadati</taxon>
        <taxon>Pseudomonadota</taxon>
        <taxon>Alphaproteobacteria</taxon>
        <taxon>Sphingomonadales</taxon>
        <taxon>Erythrobacteraceae</taxon>
        <taxon>Qipengyuania</taxon>
    </lineage>
</organism>
<feature type="domain" description="Pili assembly chaperone N-terminal" evidence="2">
    <location>
        <begin position="45"/>
        <end position="146"/>
    </location>
</feature>
<accession>A0ABS7JKE5</accession>
<dbReference type="InterPro" id="IPR016147">
    <property type="entry name" value="Pili_assmbl_chaperone_N"/>
</dbReference>
<dbReference type="Gene3D" id="2.60.40.10">
    <property type="entry name" value="Immunoglobulins"/>
    <property type="match status" value="1"/>
</dbReference>
<keyword evidence="4" id="KW-1185">Reference proteome</keyword>
<dbReference type="PANTHER" id="PTHR30251">
    <property type="entry name" value="PILUS ASSEMBLY CHAPERONE"/>
    <property type="match status" value="1"/>
</dbReference>
<gene>
    <name evidence="3" type="ORF">K3177_15250</name>
</gene>
<proteinExistence type="predicted"/>
<protein>
    <submittedName>
        <fullName evidence="3">Fimbria/pilus periplasmic chaperone</fullName>
    </submittedName>
</protein>
<keyword evidence="1" id="KW-0732">Signal</keyword>
<evidence type="ECO:0000313" key="4">
    <source>
        <dbReference type="Proteomes" id="UP000776651"/>
    </source>
</evidence>
<feature type="signal peptide" evidence="1">
    <location>
        <begin position="1"/>
        <end position="28"/>
    </location>
</feature>
<evidence type="ECO:0000313" key="3">
    <source>
        <dbReference type="EMBL" id="MBX7489862.1"/>
    </source>
</evidence>
<sequence>MPSLSRISLVRFLAIAASFQFLLTSVHASALNVQPVIIDLESSGRQASAVITLQNAFAETAPVEVVVHPVRIVDGELVEFENEEAENLLVFPSQATVDPGATQAFRVQWIGDPEPRNSEHYYVTIAQLPVAFAPNQNAIQVLHRFRVLVSVGRSDGDAKLSIISSTLREGENGISQPVIQVQNTGDNYGYVGSNRLTITQRDGTGSVVYREVFQPEDIQQKMGLGLVPSGATRTLPIGLDLPSSEGPVSVEMAKQESD</sequence>
<feature type="chain" id="PRO_5045718741" evidence="1">
    <location>
        <begin position="29"/>
        <end position="258"/>
    </location>
</feature>
<dbReference type="SUPFAM" id="SSF49354">
    <property type="entry name" value="PapD-like"/>
    <property type="match status" value="1"/>
</dbReference>
<reference evidence="3 4" key="1">
    <citation type="submission" date="2021-08" db="EMBL/GenBank/DDBJ databases">
        <title>Comparative Genomics Analysis of the Genus Qipengyuania Reveals Extensive Genetic Diversity and Metabolic Versatility, Including the Description of Fifteen Novel Species.</title>
        <authorList>
            <person name="Liu Y."/>
        </authorList>
    </citation>
    <scope>NUCLEOTIDE SEQUENCE [LARGE SCALE GENOMIC DNA]</scope>
    <source>
        <strain evidence="3 4">GH25</strain>
    </source>
</reference>
<dbReference type="Proteomes" id="UP000776651">
    <property type="component" value="Unassembled WGS sequence"/>
</dbReference>
<evidence type="ECO:0000259" key="2">
    <source>
        <dbReference type="Pfam" id="PF00345"/>
    </source>
</evidence>
<name>A0ABS7JKE5_9SPHN</name>
<dbReference type="PANTHER" id="PTHR30251:SF4">
    <property type="entry name" value="SLR1668 PROTEIN"/>
    <property type="match status" value="1"/>
</dbReference>
<comment type="caution">
    <text evidence="3">The sequence shown here is derived from an EMBL/GenBank/DDBJ whole genome shotgun (WGS) entry which is preliminary data.</text>
</comment>